<dbReference type="GO" id="GO:0016491">
    <property type="term" value="F:oxidoreductase activity"/>
    <property type="evidence" value="ECO:0007669"/>
    <property type="project" value="UniProtKB-KW"/>
</dbReference>
<dbReference type="PANTHER" id="PTHR33798">
    <property type="entry name" value="FLAVOPROTEIN OXYGENASE"/>
    <property type="match status" value="1"/>
</dbReference>
<dbReference type="InterPro" id="IPR002563">
    <property type="entry name" value="Flavin_Rdtase-like_dom"/>
</dbReference>
<reference evidence="8" key="1">
    <citation type="journal article" date="2019" name="Int. J. Syst. Evol. Microbiol.">
        <title>The Global Catalogue of Microorganisms (GCM) 10K type strain sequencing project: providing services to taxonomists for standard genome sequencing and annotation.</title>
        <authorList>
            <consortium name="The Broad Institute Genomics Platform"/>
            <consortium name="The Broad Institute Genome Sequencing Center for Infectious Disease"/>
            <person name="Wu L."/>
            <person name="Ma J."/>
        </authorList>
    </citation>
    <scope>NUCLEOTIDE SEQUENCE [LARGE SCALE GENOMIC DNA]</scope>
    <source>
        <strain evidence="8">CCM 7941</strain>
    </source>
</reference>
<comment type="caution">
    <text evidence="7">The sequence shown here is derived from an EMBL/GenBank/DDBJ whole genome shotgun (WGS) entry which is preliminary data.</text>
</comment>
<dbReference type="EMBL" id="JBHRUV010000031">
    <property type="protein sequence ID" value="MFC3266140.1"/>
    <property type="molecule type" value="Genomic_DNA"/>
</dbReference>
<dbReference type="PANTHER" id="PTHR33798:SF5">
    <property type="entry name" value="FLAVIN REDUCTASE LIKE DOMAIN-CONTAINING PROTEIN"/>
    <property type="match status" value="1"/>
</dbReference>
<evidence type="ECO:0000313" key="7">
    <source>
        <dbReference type="EMBL" id="MFC3266140.1"/>
    </source>
</evidence>
<proteinExistence type="inferred from homology"/>
<dbReference type="Pfam" id="PF01613">
    <property type="entry name" value="Flavin_Reduct"/>
    <property type="match status" value="1"/>
</dbReference>
<keyword evidence="2" id="KW-0285">Flavoprotein</keyword>
<comment type="similarity">
    <text evidence="4">Belongs to the flavoredoxin family.</text>
</comment>
<dbReference type="SMART" id="SM00903">
    <property type="entry name" value="Flavin_Reduct"/>
    <property type="match status" value="1"/>
</dbReference>
<accession>A0ABV7LDW7</accession>
<evidence type="ECO:0000256" key="1">
    <source>
        <dbReference type="ARBA" id="ARBA00001917"/>
    </source>
</evidence>
<keyword evidence="8" id="KW-1185">Reference proteome</keyword>
<evidence type="ECO:0000256" key="2">
    <source>
        <dbReference type="ARBA" id="ARBA00022630"/>
    </source>
</evidence>
<name>A0ABV7LDW7_9HYPH</name>
<evidence type="ECO:0000256" key="4">
    <source>
        <dbReference type="ARBA" id="ARBA00038054"/>
    </source>
</evidence>
<organism evidence="7 8">
    <name type="scientific">Camelimonas abortus</name>
    <dbReference type="NCBI Taxonomy" id="1017184"/>
    <lineage>
        <taxon>Bacteria</taxon>
        <taxon>Pseudomonadati</taxon>
        <taxon>Pseudomonadota</taxon>
        <taxon>Alphaproteobacteria</taxon>
        <taxon>Hyphomicrobiales</taxon>
        <taxon>Chelatococcaceae</taxon>
        <taxon>Camelimonas</taxon>
    </lineage>
</organism>
<comment type="cofactor">
    <cofactor evidence="1">
        <name>FMN</name>
        <dbReference type="ChEBI" id="CHEBI:58210"/>
    </cofactor>
</comment>
<dbReference type="Gene3D" id="2.30.110.10">
    <property type="entry name" value="Electron Transport, Fmn-binding Protein, Chain A"/>
    <property type="match status" value="1"/>
</dbReference>
<evidence type="ECO:0000256" key="5">
    <source>
        <dbReference type="SAM" id="MobiDB-lite"/>
    </source>
</evidence>
<dbReference type="Proteomes" id="UP001595536">
    <property type="component" value="Unassembled WGS sequence"/>
</dbReference>
<keyword evidence="3" id="KW-0288">FMN</keyword>
<gene>
    <name evidence="7" type="ORF">ACFOEX_07220</name>
</gene>
<protein>
    <submittedName>
        <fullName evidence="7">Flavin reductase family protein</fullName>
        <ecNumber evidence="7">1.5.1.-</ecNumber>
    </submittedName>
</protein>
<dbReference type="RefSeq" id="WP_376830733.1">
    <property type="nucleotide sequence ID" value="NZ_JBHLWR010000006.1"/>
</dbReference>
<evidence type="ECO:0000256" key="3">
    <source>
        <dbReference type="ARBA" id="ARBA00022643"/>
    </source>
</evidence>
<dbReference type="EC" id="1.5.1.-" evidence="7"/>
<dbReference type="InterPro" id="IPR012349">
    <property type="entry name" value="Split_barrel_FMN-bd"/>
</dbReference>
<feature type="domain" description="Flavin reductase like" evidence="6">
    <location>
        <begin position="41"/>
        <end position="184"/>
    </location>
</feature>
<evidence type="ECO:0000313" key="8">
    <source>
        <dbReference type="Proteomes" id="UP001595536"/>
    </source>
</evidence>
<dbReference type="SUPFAM" id="SSF50475">
    <property type="entry name" value="FMN-binding split barrel"/>
    <property type="match status" value="1"/>
</dbReference>
<keyword evidence="7" id="KW-0560">Oxidoreductase</keyword>
<feature type="region of interest" description="Disordered" evidence="5">
    <location>
        <begin position="226"/>
        <end position="248"/>
    </location>
</feature>
<evidence type="ECO:0000259" key="6">
    <source>
        <dbReference type="SMART" id="SM00903"/>
    </source>
</evidence>
<sequence length="248" mass="25827">MTQQHPMAGGPDHAGAPETRRFDFAAMDGAARYRLLASTIMPRPIAWVTTCAPDGTVNAAPYSFFNFFGADRPVLAIGALARPGREKDTAANIRATGEFVVNLVSFALAEAMNATCVEAPPEVDELALAGLAAAPSHAVAPPRIAASPAAFECRVMRLLDTGPGQLLVVGEILHAHYAERVLRGPPERPRVAAAALDLVGRMHGASAYVRTRDVFHLERPVWPAPAGAAQAASPDAGGGAQTAAAPGR</sequence>